<gene>
    <name evidence="1" type="ORF">FSUBG_13603</name>
</gene>
<protein>
    <submittedName>
        <fullName evidence="1">Uncharacterized protein</fullName>
    </submittedName>
</protein>
<dbReference type="RefSeq" id="XP_036530932.1">
    <property type="nucleotide sequence ID" value="XM_036678513.1"/>
</dbReference>
<name>A0A8H5KVE0_GIBSU</name>
<dbReference type="Proteomes" id="UP000547976">
    <property type="component" value="Unassembled WGS sequence"/>
</dbReference>
<sequence length="122" mass="14002">MLPRPPRLVQLEVHFLPRPDAAFMVPPNGAFAEACGMQLCQQVYHPETSLLKFTLFFTRQESMKSPKKTKEFLWEVLESMGVLGSWNYYRIFIVDEFGGVHEQFYLGDSGQGQGDLRHGGYK</sequence>
<keyword evidence="2" id="KW-1185">Reference proteome</keyword>
<reference evidence="1 2" key="1">
    <citation type="submission" date="2020-05" db="EMBL/GenBank/DDBJ databases">
        <title>Identification and distribution of gene clusters putatively required for synthesis of sphingolipid metabolism inhibitors in phylogenetically diverse species of the filamentous fungus Fusarium.</title>
        <authorList>
            <person name="Kim H.-S."/>
            <person name="Busman M."/>
            <person name="Brown D.W."/>
            <person name="Divon H."/>
            <person name="Uhlig S."/>
            <person name="Proctor R.H."/>
        </authorList>
    </citation>
    <scope>NUCLEOTIDE SEQUENCE [LARGE SCALE GENOMIC DNA]</scope>
    <source>
        <strain evidence="1 2">NRRL 66333</strain>
    </source>
</reference>
<dbReference type="EMBL" id="JAAOAV010000363">
    <property type="protein sequence ID" value="KAF5579483.1"/>
    <property type="molecule type" value="Genomic_DNA"/>
</dbReference>
<comment type="caution">
    <text evidence="1">The sequence shown here is derived from an EMBL/GenBank/DDBJ whole genome shotgun (WGS) entry which is preliminary data.</text>
</comment>
<proteinExistence type="predicted"/>
<dbReference type="GeneID" id="59313231"/>
<accession>A0A8H5KVE0</accession>
<evidence type="ECO:0000313" key="1">
    <source>
        <dbReference type="EMBL" id="KAF5579483.1"/>
    </source>
</evidence>
<dbReference type="AlphaFoldDB" id="A0A8H5KVE0"/>
<organism evidence="1 2">
    <name type="scientific">Gibberella subglutinans</name>
    <name type="common">Fusarium subglutinans</name>
    <dbReference type="NCBI Taxonomy" id="42677"/>
    <lineage>
        <taxon>Eukaryota</taxon>
        <taxon>Fungi</taxon>
        <taxon>Dikarya</taxon>
        <taxon>Ascomycota</taxon>
        <taxon>Pezizomycotina</taxon>
        <taxon>Sordariomycetes</taxon>
        <taxon>Hypocreomycetidae</taxon>
        <taxon>Hypocreales</taxon>
        <taxon>Nectriaceae</taxon>
        <taxon>Fusarium</taxon>
        <taxon>Fusarium fujikuroi species complex</taxon>
    </lineage>
</organism>
<evidence type="ECO:0000313" key="2">
    <source>
        <dbReference type="Proteomes" id="UP000547976"/>
    </source>
</evidence>
<dbReference type="OrthoDB" id="4987401at2759"/>